<proteinExistence type="predicted"/>
<gene>
    <name evidence="4" type="ORF">Sste5346_007297</name>
</gene>
<evidence type="ECO:0000313" key="4">
    <source>
        <dbReference type="EMBL" id="KAL1891953.1"/>
    </source>
</evidence>
<protein>
    <submittedName>
        <fullName evidence="4">Uncharacterized protein</fullName>
    </submittedName>
</protein>
<comment type="subcellular location">
    <subcellularLocation>
        <location evidence="1">Mitochondrion</location>
    </subcellularLocation>
</comment>
<sequence length="729" mass="83673">MATTSREHTPRLTTSDQRLDFVLQTLRAKDSNSLFNWLTNPVVALNHADGQKYVDEDQVQRERQSRTEVIARLPPVTFAEALRMLDPYVVSKNVDALADIAVSPSMAQLTPLGSAVNVYGTRIIYARLLHTLLYIWDLRTEALGASGNLLLNDFIVLLRAAGAASDMVRAKLIWKKMVPHGYTMMRHSQLYGEFLRARFLTERLYTQHDPVRMRVQAVNMHRQKKILHNSRLYHLERMRIRAERGVLHRFGQNINMPDRSEHLTRVLRSRKTLTKVYTKACISGQGHDERVQAAGIIALGRNSSLFMLQDLLLKRYGVKTRRIKGTRGHTVVGSRELPSESPLYPSATLLDAVVQTYCCNNMVPLALQTVTHFSQEYNIKIPDRTWYDLLNWAYALSSPRIDREFEIAGYPQRTTSRGMVKAIWGVMTSEPYNVKPGFEQYSIVIKSMLNNDSSILPALQLMRELKPHYQALLTKQVEAMQVVAETRQLRHRDRGAANYRLQRIIAEKWRVWFYFHSWCLRILKKSAHAEPGGELIARLIPKVIDEFRPFVHRYTWYATPTGMVTLREPHNHSKLVSEKIAFKMPTTRPSARFRNKDPAVLDEADPNGEPNPVDHFDPTFFSGSSVTNHGAIDKSDMQVAKAGPTTGQDEMEEYKVKIKVDIDNYAHDTVVDKAGNVLTPEQLRWYDRRFLPGTDLRRIVTRQRAKPNVLINSRGLPGRDRESLIREFA</sequence>
<evidence type="ECO:0000256" key="3">
    <source>
        <dbReference type="ARBA" id="ARBA00023128"/>
    </source>
</evidence>
<evidence type="ECO:0000256" key="1">
    <source>
        <dbReference type="ARBA" id="ARBA00004173"/>
    </source>
</evidence>
<dbReference type="InterPro" id="IPR024319">
    <property type="entry name" value="ATPase_expression_mit"/>
</dbReference>
<evidence type="ECO:0000256" key="2">
    <source>
        <dbReference type="ARBA" id="ARBA00022946"/>
    </source>
</evidence>
<reference evidence="4 5" key="1">
    <citation type="journal article" date="2024" name="IMA Fungus">
        <title>IMA Genome - F19 : A genome assembly and annotation guide to empower mycologists, including annotated draft genome sequences of Ceratocystis pirilliformis, Diaporthe australafricana, Fusarium ophioides, Paecilomyces lecythidis, and Sporothrix stenoceras.</title>
        <authorList>
            <person name="Aylward J."/>
            <person name="Wilson A.M."/>
            <person name="Visagie C.M."/>
            <person name="Spraker J."/>
            <person name="Barnes I."/>
            <person name="Buitendag C."/>
            <person name="Ceriani C."/>
            <person name="Del Mar Angel L."/>
            <person name="du Plessis D."/>
            <person name="Fuchs T."/>
            <person name="Gasser K."/>
            <person name="Kramer D."/>
            <person name="Li W."/>
            <person name="Munsamy K."/>
            <person name="Piso A."/>
            <person name="Price J.L."/>
            <person name="Sonnekus B."/>
            <person name="Thomas C."/>
            <person name="van der Nest A."/>
            <person name="van Dijk A."/>
            <person name="van Heerden A."/>
            <person name="van Vuuren N."/>
            <person name="Yilmaz N."/>
            <person name="Duong T.A."/>
            <person name="van der Merwe N.A."/>
            <person name="Wingfield M.J."/>
            <person name="Wingfield B.D."/>
        </authorList>
    </citation>
    <scope>NUCLEOTIDE SEQUENCE [LARGE SCALE GENOMIC DNA]</scope>
    <source>
        <strain evidence="4 5">CMW 5346</strain>
    </source>
</reference>
<keyword evidence="5" id="KW-1185">Reference proteome</keyword>
<keyword evidence="2" id="KW-0809">Transit peptide</keyword>
<name>A0ABR3YU86_9PEZI</name>
<evidence type="ECO:0000313" key="5">
    <source>
        <dbReference type="Proteomes" id="UP001583186"/>
    </source>
</evidence>
<dbReference type="Proteomes" id="UP001583186">
    <property type="component" value="Unassembled WGS sequence"/>
</dbReference>
<dbReference type="Pfam" id="PF12921">
    <property type="entry name" value="ATP13"/>
    <property type="match status" value="1"/>
</dbReference>
<dbReference type="EMBL" id="JAWCUI010000048">
    <property type="protein sequence ID" value="KAL1891953.1"/>
    <property type="molecule type" value="Genomic_DNA"/>
</dbReference>
<comment type="caution">
    <text evidence="4">The sequence shown here is derived from an EMBL/GenBank/DDBJ whole genome shotgun (WGS) entry which is preliminary data.</text>
</comment>
<keyword evidence="3" id="KW-0496">Mitochondrion</keyword>
<organism evidence="4 5">
    <name type="scientific">Sporothrix stenoceras</name>
    <dbReference type="NCBI Taxonomy" id="5173"/>
    <lineage>
        <taxon>Eukaryota</taxon>
        <taxon>Fungi</taxon>
        <taxon>Dikarya</taxon>
        <taxon>Ascomycota</taxon>
        <taxon>Pezizomycotina</taxon>
        <taxon>Sordariomycetes</taxon>
        <taxon>Sordariomycetidae</taxon>
        <taxon>Ophiostomatales</taxon>
        <taxon>Ophiostomataceae</taxon>
        <taxon>Sporothrix</taxon>
    </lineage>
</organism>
<accession>A0ABR3YU86</accession>